<evidence type="ECO:0000256" key="1">
    <source>
        <dbReference type="SAM" id="MobiDB-lite"/>
    </source>
</evidence>
<sequence length="414" mass="47100">MEQHRGRDASFSPTRGFDQQRSLSRGRRANRSTSRAPATSISQTRLTEEEKNYRWSILTYDPQERFVRKTDQPVGTPSADDDVSDEEQLFDDETTKSDLPKNDPLDYDIMEIELPNYRASINTYYKKQLKLNDVNELADALSSKAKLDLHSESVLRRGKDAQKLAEVLALGKALDDARDVNSMVPSDMQDVISKSLEALGVPNASNAKTSDLVSMENAKDKSLLQLKKLIIENSKKIDEAVYMIKKGIERSEMKVNNENLRASMTLTLGDFFSEQKEMGKVNCIIVYNDGSVESMITLQYVIGAMVKSGDVLYVIHTAGSEFNDLNYYKRQCERIASDCENYLSLVHDKGFKLHVVIESSYRKFLKHFLNQLVKYLDPMFFAISSNTLLTNKELKNYVTPCPFMVMKKKPKARS</sequence>
<feature type="compositionally biased region" description="Acidic residues" evidence="1">
    <location>
        <begin position="79"/>
        <end position="92"/>
    </location>
</feature>
<dbReference type="EMBL" id="LK052886">
    <property type="protein sequence ID" value="CDR37326.1"/>
    <property type="molecule type" value="Genomic_DNA"/>
</dbReference>
<feature type="region of interest" description="Disordered" evidence="1">
    <location>
        <begin position="66"/>
        <end position="102"/>
    </location>
</feature>
<feature type="region of interest" description="Disordered" evidence="1">
    <location>
        <begin position="1"/>
        <end position="46"/>
    </location>
</feature>
<evidence type="ECO:0000313" key="2">
    <source>
        <dbReference type="EMBL" id="CDR37326.1"/>
    </source>
</evidence>
<dbReference type="PhylomeDB" id="A0A061AJK7"/>
<proteinExistence type="predicted"/>
<feature type="compositionally biased region" description="Polar residues" evidence="1">
    <location>
        <begin position="11"/>
        <end position="23"/>
    </location>
</feature>
<protein>
    <submittedName>
        <fullName evidence="2">CYFA0S01e09648g1_1</fullName>
    </submittedName>
</protein>
<feature type="compositionally biased region" description="Basic and acidic residues" evidence="1">
    <location>
        <begin position="93"/>
        <end position="102"/>
    </location>
</feature>
<dbReference type="VEuPathDB" id="FungiDB:BON22_0416"/>
<feature type="compositionally biased region" description="Polar residues" evidence="1">
    <location>
        <begin position="31"/>
        <end position="45"/>
    </location>
</feature>
<reference evidence="2" key="1">
    <citation type="journal article" date="2014" name="Genome Announc.">
        <title>Genome sequence of the yeast Cyberlindnera fabianii (Hansenula fabianii).</title>
        <authorList>
            <person name="Freel K.C."/>
            <person name="Sarilar V."/>
            <person name="Neuveglise C."/>
            <person name="Devillers H."/>
            <person name="Friedrich A."/>
            <person name="Schacherer J."/>
        </authorList>
    </citation>
    <scope>NUCLEOTIDE SEQUENCE</scope>
    <source>
        <strain evidence="2">YJS4271</strain>
    </source>
</reference>
<accession>A0A061AJK7</accession>
<name>A0A061AJK7_CYBFA</name>
<gene>
    <name evidence="2" type="ORF">CYFA0S_01e09648g</name>
</gene>
<dbReference type="AlphaFoldDB" id="A0A061AJK7"/>
<organism evidence="2">
    <name type="scientific">Cyberlindnera fabianii</name>
    <name type="common">Yeast</name>
    <name type="synonym">Hansenula fabianii</name>
    <dbReference type="NCBI Taxonomy" id="36022"/>
    <lineage>
        <taxon>Eukaryota</taxon>
        <taxon>Fungi</taxon>
        <taxon>Dikarya</taxon>
        <taxon>Ascomycota</taxon>
        <taxon>Saccharomycotina</taxon>
        <taxon>Saccharomycetes</taxon>
        <taxon>Phaffomycetales</taxon>
        <taxon>Phaffomycetaceae</taxon>
        <taxon>Cyberlindnera</taxon>
    </lineage>
</organism>
<dbReference type="OrthoDB" id="992776at2759"/>